<dbReference type="GO" id="GO:1901135">
    <property type="term" value="P:carbohydrate derivative metabolic process"/>
    <property type="evidence" value="ECO:0007669"/>
    <property type="project" value="InterPro"/>
</dbReference>
<dbReference type="InterPro" id="IPR050099">
    <property type="entry name" value="SIS_GmhA/DiaA_subfam"/>
</dbReference>
<dbReference type="CDD" id="cd05006">
    <property type="entry name" value="SIS_GmhA"/>
    <property type="match status" value="1"/>
</dbReference>
<dbReference type="EMBL" id="JAEKNS010000053">
    <property type="protein sequence ID" value="MBJ7594151.1"/>
    <property type="molecule type" value="Genomic_DNA"/>
</dbReference>
<evidence type="ECO:0000313" key="3">
    <source>
        <dbReference type="Proteomes" id="UP000606991"/>
    </source>
</evidence>
<dbReference type="Gene3D" id="3.40.50.10490">
    <property type="entry name" value="Glucose-6-phosphate isomerase like protein, domain 1"/>
    <property type="match status" value="1"/>
</dbReference>
<proteinExistence type="predicted"/>
<organism evidence="2 3">
    <name type="scientific">Candidatus Aeolococcus gillhamiae</name>
    <dbReference type="NCBI Taxonomy" id="3127015"/>
    <lineage>
        <taxon>Bacteria</taxon>
        <taxon>Bacillati</taxon>
        <taxon>Candidatus Dormiibacterota</taxon>
        <taxon>Candidatus Dormibacteria</taxon>
        <taxon>Candidatus Aeolococcales</taxon>
        <taxon>Candidatus Aeolococcaceae</taxon>
        <taxon>Candidatus Aeolococcus</taxon>
    </lineage>
</organism>
<accession>A0A934K0Z4</accession>
<dbReference type="InterPro" id="IPR046348">
    <property type="entry name" value="SIS_dom_sf"/>
</dbReference>
<dbReference type="Proteomes" id="UP000606991">
    <property type="component" value="Unassembled WGS sequence"/>
</dbReference>
<evidence type="ECO:0000259" key="1">
    <source>
        <dbReference type="PROSITE" id="PS51464"/>
    </source>
</evidence>
<dbReference type="SUPFAM" id="SSF53697">
    <property type="entry name" value="SIS domain"/>
    <property type="match status" value="1"/>
</dbReference>
<protein>
    <submittedName>
        <fullName evidence="2">SIS domain-containing protein</fullName>
    </submittedName>
</protein>
<dbReference type="PANTHER" id="PTHR30390">
    <property type="entry name" value="SEDOHEPTULOSE 7-PHOSPHATE ISOMERASE / DNAA INITIATOR-ASSOCIATING FACTOR FOR REPLICATION INITIATION"/>
    <property type="match status" value="1"/>
</dbReference>
<dbReference type="InterPro" id="IPR001347">
    <property type="entry name" value="SIS_dom"/>
</dbReference>
<evidence type="ECO:0000313" key="2">
    <source>
        <dbReference type="EMBL" id="MBJ7594151.1"/>
    </source>
</evidence>
<dbReference type="AlphaFoldDB" id="A0A934K0Z4"/>
<dbReference type="Pfam" id="PF13580">
    <property type="entry name" value="SIS_2"/>
    <property type="match status" value="1"/>
</dbReference>
<dbReference type="InterPro" id="IPR035461">
    <property type="entry name" value="GmhA/DiaA"/>
</dbReference>
<dbReference type="PROSITE" id="PS51464">
    <property type="entry name" value="SIS"/>
    <property type="match status" value="1"/>
</dbReference>
<dbReference type="GO" id="GO:0097367">
    <property type="term" value="F:carbohydrate derivative binding"/>
    <property type="evidence" value="ECO:0007669"/>
    <property type="project" value="InterPro"/>
</dbReference>
<gene>
    <name evidence="2" type="ORF">JF886_04685</name>
</gene>
<comment type="caution">
    <text evidence="2">The sequence shown here is derived from an EMBL/GenBank/DDBJ whole genome shotgun (WGS) entry which is preliminary data.</text>
</comment>
<reference evidence="2 3" key="1">
    <citation type="submission" date="2020-10" db="EMBL/GenBank/DDBJ databases">
        <title>Ca. Dormibacterota MAGs.</title>
        <authorList>
            <person name="Montgomery K."/>
        </authorList>
    </citation>
    <scope>NUCLEOTIDE SEQUENCE [LARGE SCALE GENOMIC DNA]</scope>
    <source>
        <strain evidence="2">SC8812_S17_18</strain>
    </source>
</reference>
<sequence>MLSEQPSVDAAVVAELARAPLQKSAESNALRRRLLDTSLEDIALCARAISSAVAAGGRVLACGNGGSATSAADMVAELLHPAGTRPPIGALCLTADIAVVTAIGNDVSFDDVFVRQLLALGRPGDVLLAISTSGNSENLVRAAREGRRLGMLTVGIAGHDGGRMRAEGALDHLFTVPSSSVHRIQEVQTTLYHLLFELVQRHLTEVPSCA</sequence>
<name>A0A934K0Z4_9BACT</name>
<feature type="domain" description="SIS" evidence="1">
    <location>
        <begin position="49"/>
        <end position="205"/>
    </location>
</feature>